<keyword evidence="1" id="KW-0472">Membrane</keyword>
<evidence type="ECO:0000256" key="1">
    <source>
        <dbReference type="SAM" id="Phobius"/>
    </source>
</evidence>
<comment type="caution">
    <text evidence="2">The sequence shown here is derived from an EMBL/GenBank/DDBJ whole genome shotgun (WGS) entry which is preliminary data.</text>
</comment>
<dbReference type="RefSeq" id="WP_272177417.1">
    <property type="nucleotide sequence ID" value="NZ_JAQOSK010000013.1"/>
</dbReference>
<feature type="transmembrane region" description="Helical" evidence="1">
    <location>
        <begin position="59"/>
        <end position="88"/>
    </location>
</feature>
<gene>
    <name evidence="2" type="ORF">PO587_30435</name>
</gene>
<evidence type="ECO:0000313" key="3">
    <source>
        <dbReference type="Proteomes" id="UP001221328"/>
    </source>
</evidence>
<dbReference type="Proteomes" id="UP001221328">
    <property type="component" value="Unassembled WGS sequence"/>
</dbReference>
<keyword evidence="1" id="KW-0812">Transmembrane</keyword>
<dbReference type="EMBL" id="JAQOSK010000013">
    <property type="protein sequence ID" value="MDC2958766.1"/>
    <property type="molecule type" value="Genomic_DNA"/>
</dbReference>
<accession>A0ABT5G2A8</accession>
<keyword evidence="1" id="KW-1133">Transmembrane helix</keyword>
<feature type="transmembrane region" description="Helical" evidence="1">
    <location>
        <begin position="35"/>
        <end position="53"/>
    </location>
</feature>
<protein>
    <submittedName>
        <fullName evidence="2">Uncharacterized protein</fullName>
    </submittedName>
</protein>
<reference evidence="2 3" key="1">
    <citation type="journal article" date="2015" name="Int. J. Syst. Evol. Microbiol.">
        <title>Streptomyces gilvifuscus sp. nov., an actinomycete that produces antibacterial compounds isolated from soil.</title>
        <authorList>
            <person name="Nguyen T.M."/>
            <person name="Kim J."/>
        </authorList>
    </citation>
    <scope>NUCLEOTIDE SEQUENCE [LARGE SCALE GENOMIC DNA]</scope>
    <source>
        <strain evidence="2 3">T113</strain>
    </source>
</reference>
<sequence>MPHNIQGAHAPGIPDAAALRGKLTTRMWWTASRNTAIYALMAFGVPPLGAAANRAGMSWIFVIGGPMILVGIFGLVATLRTLAGAVLLTRICRKTLALYAFDTFCPQITKVDGAQATRGRPKIMTLGLHTEEGHEWPVMRINPLPRRGPWCNPWPEGIEKGVYIAGDEPFGAVGYVPSSRTFFLMQPNDWEGAAHDRKAADADRVTRAQHAGLTRRII</sequence>
<keyword evidence="3" id="KW-1185">Reference proteome</keyword>
<name>A0ABT5G2A8_9ACTN</name>
<organism evidence="2 3">
    <name type="scientific">Streptomyces gilvifuscus</name>
    <dbReference type="NCBI Taxonomy" id="1550617"/>
    <lineage>
        <taxon>Bacteria</taxon>
        <taxon>Bacillati</taxon>
        <taxon>Actinomycetota</taxon>
        <taxon>Actinomycetes</taxon>
        <taxon>Kitasatosporales</taxon>
        <taxon>Streptomycetaceae</taxon>
        <taxon>Streptomyces</taxon>
    </lineage>
</organism>
<evidence type="ECO:0000313" key="2">
    <source>
        <dbReference type="EMBL" id="MDC2958766.1"/>
    </source>
</evidence>
<proteinExistence type="predicted"/>